<proteinExistence type="predicted"/>
<dbReference type="PANTHER" id="PTHR47747">
    <property type="entry name" value="RIBONUCLEASE P PROTEIN SUBUNIT P38-LIKE PROTEIN"/>
    <property type="match status" value="1"/>
</dbReference>
<feature type="compositionally biased region" description="Polar residues" evidence="2">
    <location>
        <begin position="527"/>
        <end position="536"/>
    </location>
</feature>
<evidence type="ECO:0000256" key="1">
    <source>
        <dbReference type="SAM" id="Coils"/>
    </source>
</evidence>
<dbReference type="PROSITE" id="PS51257">
    <property type="entry name" value="PROKAR_LIPOPROTEIN"/>
    <property type="match status" value="1"/>
</dbReference>
<gene>
    <name evidence="3" type="ORF">RchiOBHm_Chr1g0380441</name>
</gene>
<dbReference type="AlphaFoldDB" id="A0A2P6SNY6"/>
<evidence type="ECO:0000256" key="2">
    <source>
        <dbReference type="SAM" id="MobiDB-lite"/>
    </source>
</evidence>
<keyword evidence="4" id="KW-1185">Reference proteome</keyword>
<dbReference type="OrthoDB" id="1735671at2759"/>
<dbReference type="Proteomes" id="UP000238479">
    <property type="component" value="Chromosome 1"/>
</dbReference>
<comment type="caution">
    <text evidence="3">The sequence shown here is derived from an EMBL/GenBank/DDBJ whole genome shotgun (WGS) entry which is preliminary data.</text>
</comment>
<evidence type="ECO:0000313" key="4">
    <source>
        <dbReference type="Proteomes" id="UP000238479"/>
    </source>
</evidence>
<feature type="region of interest" description="Disordered" evidence="2">
    <location>
        <begin position="497"/>
        <end position="536"/>
    </location>
</feature>
<feature type="coiled-coil region" evidence="1">
    <location>
        <begin position="157"/>
        <end position="209"/>
    </location>
</feature>
<dbReference type="STRING" id="74649.A0A2P6SNY6"/>
<reference evidence="3 4" key="1">
    <citation type="journal article" date="2018" name="Nat. Genet.">
        <title>The Rosa genome provides new insights in the design of modern roses.</title>
        <authorList>
            <person name="Bendahmane M."/>
        </authorList>
    </citation>
    <scope>NUCLEOTIDE SEQUENCE [LARGE SCALE GENOMIC DNA]</scope>
    <source>
        <strain evidence="4">cv. Old Blush</strain>
    </source>
</reference>
<organism evidence="3 4">
    <name type="scientific">Rosa chinensis</name>
    <name type="common">China rose</name>
    <dbReference type="NCBI Taxonomy" id="74649"/>
    <lineage>
        <taxon>Eukaryota</taxon>
        <taxon>Viridiplantae</taxon>
        <taxon>Streptophyta</taxon>
        <taxon>Embryophyta</taxon>
        <taxon>Tracheophyta</taxon>
        <taxon>Spermatophyta</taxon>
        <taxon>Magnoliopsida</taxon>
        <taxon>eudicotyledons</taxon>
        <taxon>Gunneridae</taxon>
        <taxon>Pentapetalae</taxon>
        <taxon>rosids</taxon>
        <taxon>fabids</taxon>
        <taxon>Rosales</taxon>
        <taxon>Rosaceae</taxon>
        <taxon>Rosoideae</taxon>
        <taxon>Rosoideae incertae sedis</taxon>
        <taxon>Rosa</taxon>
    </lineage>
</organism>
<dbReference type="PANTHER" id="PTHR47747:SF2">
    <property type="entry name" value="RIBONUCLEASE P PROTEIN SUBUNIT P38-LIKE PROTEIN"/>
    <property type="match status" value="1"/>
</dbReference>
<evidence type="ECO:0000313" key="3">
    <source>
        <dbReference type="EMBL" id="PRQ60371.1"/>
    </source>
</evidence>
<name>A0A2P6SNY6_ROSCH</name>
<dbReference type="Gramene" id="PRQ60371">
    <property type="protein sequence ID" value="PRQ60371"/>
    <property type="gene ID" value="RchiOBHm_Chr1g0380441"/>
</dbReference>
<sequence>MEERVVANSYLIVSEDKSDSLYPTYFGISCAFFALRLLSISDVQDERLSEVRDKMLRGSAQLLGLLMWRVQKEGRGGKECELLHKLEIAEREIRELKRLRHEDAKANEKVVSIFAAQEQSWLNERKKLRQHIGALMSGLRIFEKKKDQAITHWNEKMRKMEHLVQSKDKELGDMEQKLKELEEKLTEAENVAEELREKAKSEAQQHSSEILKHRTAFIELVSNQRQLDADMGRALRQVEATKRECNLVLDQKEESVLMVQKLSAEIVKMHKDLEQKDKILSAMLRKSKLDISEKQMLVKEIKLSKAKRKQAELETERWKVVSESKHERHSLRSMLAKANLRFEVALNERVMNTSATGTSHLGYESPEFRNESVEYSFEENVDLADMKQLEGWVSSEAERYAAVIEQRHHLEIDAFIEQLRIKDEKLETYRWRLLSMEIESKRLDSHLEGLNKDISQLRHNNMKLEALLSEREEESTSLKEQFASQLRFLHSQMNNFRRKAEEQSQKTETSLVELSQEEDAKKEDETSSYIESNDQTLKVQSPDKDFEIEKNVLHEGTSQEGSETCASPVEVIGAEKWVIASPSQASSTNNNSLWRMDLQALGVSYKIKRLKQQLLMLERFTGKHDNSADHKEGNDDGKSGMKDYLLLMSLLNKQVGRYQSLQGKVDDLCQRMHENDLDGNGRRGDSDVARTKDKSKTLEHFLDETFQLQRYMVATGQRLMEILPKIASGIVGIAVELQKCPSFDMNRFTEFIRTLFQEVQRGLEVRIARMIGDLEGTLACDGMIHLRR</sequence>
<keyword evidence="1" id="KW-0175">Coiled coil</keyword>
<dbReference type="EMBL" id="PDCK01000039">
    <property type="protein sequence ID" value="PRQ60371.1"/>
    <property type="molecule type" value="Genomic_DNA"/>
</dbReference>
<accession>A0A2P6SNY6</accession>
<protein>
    <submittedName>
        <fullName evidence="3">Uncharacterized protein</fullName>
    </submittedName>
</protein>
<dbReference type="OMA" id="CIRVIGK"/>